<evidence type="ECO:0000256" key="6">
    <source>
        <dbReference type="SAM" id="MobiDB-lite"/>
    </source>
</evidence>
<evidence type="ECO:0000313" key="10">
    <source>
        <dbReference type="EMBL" id="CAE0756765.1"/>
    </source>
</evidence>
<feature type="compositionally biased region" description="Polar residues" evidence="6">
    <location>
        <begin position="115"/>
        <end position="133"/>
    </location>
</feature>
<evidence type="ECO:0000256" key="5">
    <source>
        <dbReference type="ARBA" id="ARBA00023136"/>
    </source>
</evidence>
<feature type="transmembrane region" description="Helical" evidence="7">
    <location>
        <begin position="327"/>
        <end position="345"/>
    </location>
</feature>
<keyword evidence="4 7" id="KW-1133">Transmembrane helix</keyword>
<evidence type="ECO:0000256" key="3">
    <source>
        <dbReference type="ARBA" id="ARBA00022692"/>
    </source>
</evidence>
<sequence length="383" mass="39830">MVLRSSSLIVFGLATPVSEALNGTPLPPRLRASLPEQGTPHCCSWPHSLHIVKMAAASAPDTCSPQGAWHAVRWRLPSGSATRTLPPRACAIDGSAVEGAAASGSVREAAPAEDSSGSGDNVSDTAQQLTPSADGSALVSDPSAKATASRGFSPRRFPASLFWLIDVYMLPVLCIAMLWAWPWLVDVGLRALIDSLGAEHAVVAAKASEARHALTKLKMMSSRLLVASGCGAVIGLERKDADRPAGLRSMTLVSTGSALYTLACIFGIERGDQARAAAQVCTGVGFIGAGVIAKGGTRDPVRGVTTACAVWVSAALGVAAASGMSFFALYATGIAISVLRISRWYNRFLRSRLAEVFHLGEGDGVRRLTRRRLDGAGGEAGVN</sequence>
<keyword evidence="3 7" id="KW-0812">Transmembrane</keyword>
<feature type="region of interest" description="Disordered" evidence="6">
    <location>
        <begin position="103"/>
        <end position="141"/>
    </location>
</feature>
<name>A0A7S4B7H1_CHRCT</name>
<keyword evidence="5 7" id="KW-0472">Membrane</keyword>
<protein>
    <recommendedName>
        <fullName evidence="9">MgtC/SapB/SrpB/YhiD N-terminal domain-containing protein</fullName>
    </recommendedName>
</protein>
<feature type="transmembrane region" description="Helical" evidence="7">
    <location>
        <begin position="249"/>
        <end position="268"/>
    </location>
</feature>
<keyword evidence="8" id="KW-0732">Signal</keyword>
<reference evidence="10" key="1">
    <citation type="submission" date="2021-01" db="EMBL/GenBank/DDBJ databases">
        <authorList>
            <person name="Corre E."/>
            <person name="Pelletier E."/>
            <person name="Niang G."/>
            <person name="Scheremetjew M."/>
            <person name="Finn R."/>
            <person name="Kale V."/>
            <person name="Holt S."/>
            <person name="Cochrane G."/>
            <person name="Meng A."/>
            <person name="Brown T."/>
            <person name="Cohen L."/>
        </authorList>
    </citation>
    <scope>NUCLEOTIDE SEQUENCE</scope>
    <source>
        <strain evidence="10">CCMP645</strain>
    </source>
</reference>
<evidence type="ECO:0000256" key="7">
    <source>
        <dbReference type="SAM" id="Phobius"/>
    </source>
</evidence>
<evidence type="ECO:0000256" key="8">
    <source>
        <dbReference type="SAM" id="SignalP"/>
    </source>
</evidence>
<evidence type="ECO:0000259" key="9">
    <source>
        <dbReference type="Pfam" id="PF02308"/>
    </source>
</evidence>
<feature type="signal peptide" evidence="8">
    <location>
        <begin position="1"/>
        <end position="20"/>
    </location>
</feature>
<feature type="domain" description="MgtC/SapB/SrpB/YhiD N-terminal" evidence="9">
    <location>
        <begin position="224"/>
        <end position="347"/>
    </location>
</feature>
<dbReference type="Pfam" id="PF02308">
    <property type="entry name" value="MgtC"/>
    <property type="match status" value="1"/>
</dbReference>
<keyword evidence="2" id="KW-1003">Cell membrane</keyword>
<evidence type="ECO:0000256" key="4">
    <source>
        <dbReference type="ARBA" id="ARBA00022989"/>
    </source>
</evidence>
<dbReference type="AlphaFoldDB" id="A0A7S4B7H1"/>
<dbReference type="PANTHER" id="PTHR33778">
    <property type="entry name" value="PROTEIN MGTC"/>
    <property type="match status" value="1"/>
</dbReference>
<dbReference type="InterPro" id="IPR003416">
    <property type="entry name" value="MgtC/SapB/SrpB/YhiD_fam"/>
</dbReference>
<dbReference type="EMBL" id="HBIZ01015179">
    <property type="protein sequence ID" value="CAE0756765.1"/>
    <property type="molecule type" value="Transcribed_RNA"/>
</dbReference>
<dbReference type="PRINTS" id="PR01837">
    <property type="entry name" value="MGTCSAPBPROT"/>
</dbReference>
<accession>A0A7S4B7H1</accession>
<dbReference type="GO" id="GO:0005886">
    <property type="term" value="C:plasma membrane"/>
    <property type="evidence" value="ECO:0007669"/>
    <property type="project" value="UniProtKB-SubCell"/>
</dbReference>
<organism evidence="10">
    <name type="scientific">Chrysotila carterae</name>
    <name type="common">Marine alga</name>
    <name type="synonym">Syracosphaera carterae</name>
    <dbReference type="NCBI Taxonomy" id="13221"/>
    <lineage>
        <taxon>Eukaryota</taxon>
        <taxon>Haptista</taxon>
        <taxon>Haptophyta</taxon>
        <taxon>Prymnesiophyceae</taxon>
        <taxon>Isochrysidales</taxon>
        <taxon>Isochrysidaceae</taxon>
        <taxon>Chrysotila</taxon>
    </lineage>
</organism>
<evidence type="ECO:0000256" key="2">
    <source>
        <dbReference type="ARBA" id="ARBA00022475"/>
    </source>
</evidence>
<gene>
    <name evidence="10" type="ORF">PCAR00345_LOCUS9359</name>
</gene>
<dbReference type="InterPro" id="IPR049177">
    <property type="entry name" value="MgtC_SapB_SrpB_YhiD_N"/>
</dbReference>
<evidence type="ECO:0000256" key="1">
    <source>
        <dbReference type="ARBA" id="ARBA00004651"/>
    </source>
</evidence>
<feature type="transmembrane region" description="Helical" evidence="7">
    <location>
        <begin position="160"/>
        <end position="181"/>
    </location>
</feature>
<dbReference type="PANTHER" id="PTHR33778:SF1">
    <property type="entry name" value="MAGNESIUM TRANSPORTER YHID-RELATED"/>
    <property type="match status" value="1"/>
</dbReference>
<comment type="subcellular location">
    <subcellularLocation>
        <location evidence="1">Cell membrane</location>
        <topology evidence="1">Multi-pass membrane protein</topology>
    </subcellularLocation>
</comment>
<proteinExistence type="predicted"/>
<feature type="transmembrane region" description="Helical" evidence="7">
    <location>
        <begin position="274"/>
        <end position="292"/>
    </location>
</feature>
<feature type="chain" id="PRO_5031043177" description="MgtC/SapB/SrpB/YhiD N-terminal domain-containing protein" evidence="8">
    <location>
        <begin position="21"/>
        <end position="383"/>
    </location>
</feature>